<organism evidence="2 3">
    <name type="scientific">Lacihabitans soyangensis</name>
    <dbReference type="NCBI Taxonomy" id="869394"/>
    <lineage>
        <taxon>Bacteria</taxon>
        <taxon>Pseudomonadati</taxon>
        <taxon>Bacteroidota</taxon>
        <taxon>Cytophagia</taxon>
        <taxon>Cytophagales</taxon>
        <taxon>Leadbetterellaceae</taxon>
        <taxon>Lacihabitans</taxon>
    </lineage>
</organism>
<reference evidence="2 3" key="1">
    <citation type="submission" date="2018-11" db="EMBL/GenBank/DDBJ databases">
        <title>Novel bacteria species description.</title>
        <authorList>
            <person name="Han J.-H."/>
        </authorList>
    </citation>
    <scope>NUCLEOTIDE SEQUENCE [LARGE SCALE GENOMIC DNA]</scope>
    <source>
        <strain evidence="2 3">KCTC23259</strain>
    </source>
</reference>
<gene>
    <name evidence="2" type="ORF">EGI31_21285</name>
</gene>
<keyword evidence="3" id="KW-1185">Reference proteome</keyword>
<dbReference type="CDD" id="cd01038">
    <property type="entry name" value="Endonuclease_DUF559"/>
    <property type="match status" value="1"/>
</dbReference>
<comment type="caution">
    <text evidence="2">The sequence shown here is derived from an EMBL/GenBank/DDBJ whole genome shotgun (WGS) entry which is preliminary data.</text>
</comment>
<proteinExistence type="predicted"/>
<evidence type="ECO:0000259" key="1">
    <source>
        <dbReference type="Pfam" id="PF04480"/>
    </source>
</evidence>
<evidence type="ECO:0000313" key="2">
    <source>
        <dbReference type="EMBL" id="MCP9765476.1"/>
    </source>
</evidence>
<dbReference type="PANTHER" id="PTHR38590:SF1">
    <property type="entry name" value="BLL0828 PROTEIN"/>
    <property type="match status" value="1"/>
</dbReference>
<sequence length="121" mass="14551">MKQQINNKKELEPYRKNLRNNSTSAEIFLWNFLKNKQLSGRKFRRQHSVENCILDFYCPAERLAIELDGQGHFEPEGIEKDKRRDIFLLHNFGIKTLRFENKYVFEQTEAVLREIEASFRV</sequence>
<dbReference type="AlphaFoldDB" id="A0AAE3H7F3"/>
<protein>
    <submittedName>
        <fullName evidence="2">DUF559 domain-containing protein</fullName>
    </submittedName>
</protein>
<dbReference type="PANTHER" id="PTHR38590">
    <property type="entry name" value="BLL0828 PROTEIN"/>
    <property type="match status" value="1"/>
</dbReference>
<evidence type="ECO:0000313" key="3">
    <source>
        <dbReference type="Proteomes" id="UP001204144"/>
    </source>
</evidence>
<dbReference type="Pfam" id="PF04480">
    <property type="entry name" value="DUF559"/>
    <property type="match status" value="1"/>
</dbReference>
<dbReference type="InterPro" id="IPR011335">
    <property type="entry name" value="Restrct_endonuc-II-like"/>
</dbReference>
<dbReference type="EMBL" id="RJUF01000183">
    <property type="protein sequence ID" value="MCP9765476.1"/>
    <property type="molecule type" value="Genomic_DNA"/>
</dbReference>
<accession>A0AAE3H7F3</accession>
<dbReference type="InterPro" id="IPR047216">
    <property type="entry name" value="Endonuclease_DUF559_bact"/>
</dbReference>
<dbReference type="InterPro" id="IPR007569">
    <property type="entry name" value="DUF559"/>
</dbReference>
<dbReference type="Gene3D" id="3.40.960.10">
    <property type="entry name" value="VSR Endonuclease"/>
    <property type="match status" value="1"/>
</dbReference>
<dbReference type="Proteomes" id="UP001204144">
    <property type="component" value="Unassembled WGS sequence"/>
</dbReference>
<dbReference type="SUPFAM" id="SSF52980">
    <property type="entry name" value="Restriction endonuclease-like"/>
    <property type="match status" value="1"/>
</dbReference>
<dbReference type="RefSeq" id="WP_255039170.1">
    <property type="nucleotide sequence ID" value="NZ_RJUF01000183.1"/>
</dbReference>
<feature type="domain" description="DUF559" evidence="1">
    <location>
        <begin position="13"/>
        <end position="117"/>
    </location>
</feature>
<name>A0AAE3H7F3_9BACT</name>